<keyword evidence="1" id="KW-1133">Transmembrane helix</keyword>
<dbReference type="EMBL" id="QPJC01000001">
    <property type="protein sequence ID" value="RCW46893.1"/>
    <property type="molecule type" value="Genomic_DNA"/>
</dbReference>
<gene>
    <name evidence="2" type="ORF">DFQ14_101233</name>
</gene>
<name>A0A368W2H8_9ACTN</name>
<organism evidence="2 3">
    <name type="scientific">Halopolyspora algeriensis</name>
    <dbReference type="NCBI Taxonomy" id="1500506"/>
    <lineage>
        <taxon>Bacteria</taxon>
        <taxon>Bacillati</taxon>
        <taxon>Actinomycetota</taxon>
        <taxon>Actinomycetes</taxon>
        <taxon>Actinomycetes incertae sedis</taxon>
        <taxon>Halopolyspora</taxon>
    </lineage>
</organism>
<accession>A0A368W2H8</accession>
<evidence type="ECO:0000313" key="3">
    <source>
        <dbReference type="Proteomes" id="UP000253495"/>
    </source>
</evidence>
<evidence type="ECO:0000256" key="1">
    <source>
        <dbReference type="SAM" id="Phobius"/>
    </source>
</evidence>
<dbReference type="Proteomes" id="UP000253495">
    <property type="component" value="Unassembled WGS sequence"/>
</dbReference>
<protein>
    <recommendedName>
        <fullName evidence="4">DUF3093 family protein</fullName>
    </recommendedName>
</protein>
<dbReference type="AlphaFoldDB" id="A0A368W2H8"/>
<sequence length="158" mass="16867">MTGSEEIDSEQTGSVLHVEPGASWWPVLWGPGFAVLGFAVEMVTRGPVHGIQWLLLAGALAVTAAAWVYGRRRWYSVRLTPASLTVGGESVPIARIAAVLEEEVPVGTRVLGGGWTTPKGTTAVPLRLHGDHQDGGSAVLAWARHPEQLTRALHRLVP</sequence>
<reference evidence="2 3" key="1">
    <citation type="submission" date="2018-07" db="EMBL/GenBank/DDBJ databases">
        <title>Genomic Encyclopedia of Type Strains, Phase III (KMG-III): the genomes of soil and plant-associated and newly described type strains.</title>
        <authorList>
            <person name="Whitman W."/>
        </authorList>
    </citation>
    <scope>NUCLEOTIDE SEQUENCE [LARGE SCALE GENOMIC DNA]</scope>
    <source>
        <strain evidence="2 3">CECT 8575</strain>
    </source>
</reference>
<keyword evidence="3" id="KW-1185">Reference proteome</keyword>
<comment type="caution">
    <text evidence="2">The sequence shown here is derived from an EMBL/GenBank/DDBJ whole genome shotgun (WGS) entry which is preliminary data.</text>
</comment>
<evidence type="ECO:0008006" key="4">
    <source>
        <dbReference type="Google" id="ProtNLM"/>
    </source>
</evidence>
<evidence type="ECO:0000313" key="2">
    <source>
        <dbReference type="EMBL" id="RCW46893.1"/>
    </source>
</evidence>
<keyword evidence="1" id="KW-0472">Membrane</keyword>
<dbReference type="OrthoDB" id="4773470at2"/>
<feature type="transmembrane region" description="Helical" evidence="1">
    <location>
        <begin position="50"/>
        <end position="69"/>
    </location>
</feature>
<proteinExistence type="predicted"/>
<keyword evidence="1" id="KW-0812">Transmembrane</keyword>